<dbReference type="GO" id="GO:0005375">
    <property type="term" value="F:copper ion transmembrane transporter activity"/>
    <property type="evidence" value="ECO:0007669"/>
    <property type="project" value="UniProtKB-UniRule"/>
</dbReference>
<evidence type="ECO:0000313" key="7">
    <source>
        <dbReference type="Proteomes" id="UP000054454"/>
    </source>
</evidence>
<keyword evidence="4 5" id="KW-0472">Membrane</keyword>
<keyword evidence="7" id="KW-1185">Reference proteome</keyword>
<dbReference type="GeneID" id="28937154"/>
<evidence type="ECO:0000256" key="2">
    <source>
        <dbReference type="ARBA" id="ARBA00022692"/>
    </source>
</evidence>
<evidence type="ECO:0000256" key="1">
    <source>
        <dbReference type="ARBA" id="ARBA00004141"/>
    </source>
</evidence>
<reference evidence="7" key="1">
    <citation type="journal article" date="2016" name="Nat. Commun.">
        <title>Genome analysis of three Pneumocystis species reveals adaptation mechanisms to life exclusively in mammalian hosts.</title>
        <authorList>
            <person name="Ma L."/>
            <person name="Chen Z."/>
            <person name="Huang D.W."/>
            <person name="Kutty G."/>
            <person name="Ishihara M."/>
            <person name="Wang H."/>
            <person name="Abouelleil A."/>
            <person name="Bishop L."/>
            <person name="Davey E."/>
            <person name="Deng R."/>
            <person name="Deng X."/>
            <person name="Fan L."/>
            <person name="Fantoni G."/>
            <person name="Fitzgerald M."/>
            <person name="Gogineni E."/>
            <person name="Goldberg J.M."/>
            <person name="Handley G."/>
            <person name="Hu X."/>
            <person name="Huber C."/>
            <person name="Jiao X."/>
            <person name="Jones K."/>
            <person name="Levin J.Z."/>
            <person name="Liu Y."/>
            <person name="Macdonald P."/>
            <person name="Melnikov A."/>
            <person name="Raley C."/>
            <person name="Sassi M."/>
            <person name="Sherman B.T."/>
            <person name="Song X."/>
            <person name="Sykes S."/>
            <person name="Tran B."/>
            <person name="Walsh L."/>
            <person name="Xia Y."/>
            <person name="Yang J."/>
            <person name="Young S."/>
            <person name="Zeng Q."/>
            <person name="Zheng X."/>
            <person name="Stephens R."/>
            <person name="Nusbaum C."/>
            <person name="Birren B.W."/>
            <person name="Azadi P."/>
            <person name="Lempicki R.A."/>
            <person name="Cuomo C.A."/>
            <person name="Kovacs J.A."/>
        </authorList>
    </citation>
    <scope>NUCLEOTIDE SEQUENCE [LARGE SCALE GENOMIC DNA]</scope>
    <source>
        <strain evidence="7">B80</strain>
    </source>
</reference>
<accession>A0A0W4ZGD0</accession>
<evidence type="ECO:0000256" key="5">
    <source>
        <dbReference type="RuleBase" id="RU367022"/>
    </source>
</evidence>
<keyword evidence="2 5" id="KW-0812">Transmembrane</keyword>
<dbReference type="Pfam" id="PF04145">
    <property type="entry name" value="Ctr"/>
    <property type="match status" value="1"/>
</dbReference>
<keyword evidence="5" id="KW-0406">Ion transport</keyword>
<gene>
    <name evidence="6" type="ORF">T552_02407</name>
</gene>
<comment type="similarity">
    <text evidence="5">Belongs to the copper transporter (Ctr) (TC 1.A.56) family. SLC31A subfamily.</text>
</comment>
<keyword evidence="5" id="KW-0187">Copper transport</keyword>
<feature type="transmembrane region" description="Helical" evidence="5">
    <location>
        <begin position="126"/>
        <end position="143"/>
    </location>
</feature>
<evidence type="ECO:0000256" key="3">
    <source>
        <dbReference type="ARBA" id="ARBA00022989"/>
    </source>
</evidence>
<dbReference type="EMBL" id="LFVZ01000010">
    <property type="protein sequence ID" value="KTW27429.1"/>
    <property type="molecule type" value="Genomic_DNA"/>
</dbReference>
<evidence type="ECO:0000256" key="4">
    <source>
        <dbReference type="ARBA" id="ARBA00023136"/>
    </source>
</evidence>
<dbReference type="VEuPathDB" id="FungiDB:T552_02407"/>
<sequence length="157" mass="18933">MLMRHDSMTFNMDMETPLFIKEWVPKNNVQYYLTLIFIIILSIFYTAISAYKSQWKCKQKIICMNCSKLREIDVYYRPEIMRNENNKYIRTVPSFRLSVDFYWAFLQFVSYFSSFLLMIVVMTMNVGYFFAALIGIFIGEVLFSRYNYTFIRSCEIP</sequence>
<keyword evidence="5" id="KW-0813">Transport</keyword>
<dbReference type="OrthoDB" id="73901at2759"/>
<comment type="subcellular location">
    <subcellularLocation>
        <location evidence="1 5">Membrane</location>
        <topology evidence="1 5">Multi-pass membrane protein</topology>
    </subcellularLocation>
</comment>
<feature type="transmembrane region" description="Helical" evidence="5">
    <location>
        <begin position="31"/>
        <end position="51"/>
    </location>
</feature>
<dbReference type="PANTHER" id="PTHR12483:SF27">
    <property type="entry name" value="COPPER TRANSPORT PROTEIN CTR1"/>
    <property type="match status" value="1"/>
</dbReference>
<protein>
    <recommendedName>
        <fullName evidence="5">Copper transport protein</fullName>
    </recommendedName>
</protein>
<comment type="caution">
    <text evidence="6">The sequence shown here is derived from an EMBL/GenBank/DDBJ whole genome shotgun (WGS) entry which is preliminary data.</text>
</comment>
<keyword evidence="3 5" id="KW-1133">Transmembrane helix</keyword>
<proteinExistence type="inferred from homology"/>
<dbReference type="Proteomes" id="UP000054454">
    <property type="component" value="Unassembled WGS sequence"/>
</dbReference>
<name>A0A0W4ZGD0_PNEC8</name>
<dbReference type="AlphaFoldDB" id="A0A0W4ZGD0"/>
<evidence type="ECO:0000313" key="6">
    <source>
        <dbReference type="EMBL" id="KTW27429.1"/>
    </source>
</evidence>
<dbReference type="RefSeq" id="XP_018225471.1">
    <property type="nucleotide sequence ID" value="XM_018370951.1"/>
</dbReference>
<dbReference type="GO" id="GO:0005886">
    <property type="term" value="C:plasma membrane"/>
    <property type="evidence" value="ECO:0007669"/>
    <property type="project" value="TreeGrafter"/>
</dbReference>
<dbReference type="InterPro" id="IPR007274">
    <property type="entry name" value="Cop_transporter"/>
</dbReference>
<feature type="transmembrane region" description="Helical" evidence="5">
    <location>
        <begin position="101"/>
        <end position="120"/>
    </location>
</feature>
<keyword evidence="5" id="KW-0186">Copper</keyword>
<dbReference type="PANTHER" id="PTHR12483">
    <property type="entry name" value="SOLUTE CARRIER FAMILY 31 COPPER TRANSPORTERS"/>
    <property type="match status" value="1"/>
</dbReference>
<organism evidence="6 7">
    <name type="scientific">Pneumocystis carinii (strain B80)</name>
    <name type="common">Rat pneumocystis pneumonia agent</name>
    <name type="synonym">Pneumocystis carinii f. sp. carinii</name>
    <dbReference type="NCBI Taxonomy" id="1408658"/>
    <lineage>
        <taxon>Eukaryota</taxon>
        <taxon>Fungi</taxon>
        <taxon>Dikarya</taxon>
        <taxon>Ascomycota</taxon>
        <taxon>Taphrinomycotina</taxon>
        <taxon>Pneumocystomycetes</taxon>
        <taxon>Pneumocystaceae</taxon>
        <taxon>Pneumocystis</taxon>
    </lineage>
</organism>